<dbReference type="AlphaFoldDB" id="A0A2G9RYT7"/>
<dbReference type="InterPro" id="IPR006578">
    <property type="entry name" value="MADF-dom"/>
</dbReference>
<protein>
    <recommendedName>
        <fullName evidence="2">MADF domain-containing protein</fullName>
    </recommendedName>
</protein>
<name>A0A2G9RYT7_AQUCT</name>
<evidence type="ECO:0000313" key="4">
    <source>
        <dbReference type="Proteomes" id="UP000228934"/>
    </source>
</evidence>
<feature type="domain" description="MADF" evidence="2">
    <location>
        <begin position="9"/>
        <end position="109"/>
    </location>
</feature>
<reference evidence="4" key="1">
    <citation type="journal article" date="2017" name="Nat. Commun.">
        <title>The North American bullfrog draft genome provides insight into hormonal regulation of long noncoding RNA.</title>
        <authorList>
            <person name="Hammond S.A."/>
            <person name="Warren R.L."/>
            <person name="Vandervalk B.P."/>
            <person name="Kucuk E."/>
            <person name="Khan H."/>
            <person name="Gibb E.A."/>
            <person name="Pandoh P."/>
            <person name="Kirk H."/>
            <person name="Zhao Y."/>
            <person name="Jones M."/>
            <person name="Mungall A.J."/>
            <person name="Coope R."/>
            <person name="Pleasance S."/>
            <person name="Moore R.A."/>
            <person name="Holt R.A."/>
            <person name="Round J.M."/>
            <person name="Ohora S."/>
            <person name="Walle B.V."/>
            <person name="Veldhoen N."/>
            <person name="Helbing C.C."/>
            <person name="Birol I."/>
        </authorList>
    </citation>
    <scope>NUCLEOTIDE SEQUENCE [LARGE SCALE GENOMIC DNA]</scope>
</reference>
<evidence type="ECO:0000313" key="3">
    <source>
        <dbReference type="EMBL" id="PIO33078.1"/>
    </source>
</evidence>
<feature type="region of interest" description="Disordered" evidence="1">
    <location>
        <begin position="79"/>
        <end position="188"/>
    </location>
</feature>
<dbReference type="PROSITE" id="PS51029">
    <property type="entry name" value="MADF"/>
    <property type="match status" value="1"/>
</dbReference>
<dbReference type="Proteomes" id="UP000228934">
    <property type="component" value="Unassembled WGS sequence"/>
</dbReference>
<feature type="compositionally biased region" description="Polar residues" evidence="1">
    <location>
        <begin position="121"/>
        <end position="132"/>
    </location>
</feature>
<accession>A0A2G9RYT7</accession>
<feature type="non-terminal residue" evidence="3">
    <location>
        <position position="234"/>
    </location>
</feature>
<proteinExistence type="predicted"/>
<gene>
    <name evidence="3" type="ORF">AB205_0106040</name>
</gene>
<dbReference type="EMBL" id="KV928883">
    <property type="protein sequence ID" value="PIO33078.1"/>
    <property type="molecule type" value="Genomic_DNA"/>
</dbReference>
<evidence type="ECO:0000259" key="2">
    <source>
        <dbReference type="PROSITE" id="PS51029"/>
    </source>
</evidence>
<dbReference type="Pfam" id="PF10545">
    <property type="entry name" value="MADF_DNA_bdg"/>
    <property type="match status" value="1"/>
</dbReference>
<sequence length="234" mass="26431">MASAVSQVELISAVQAHPELWDVAHPLHGDHIRKVKAWEDISAAITPGWEQMQNAERKEISKIMQCRWKSLRDRVRRDLTDEDKLQKKTPKKPRVDQIRPKKRTTSNITLREVDAEETEVQRPSSPMTSSGSPRPISEGGVECTDEESRAVESPSPASQQGGEQRGRGGVRGRGRERQARGGFNPEADDRVLALLQEVRQERRSMDAFLDTNNPRACFCRSLYHILEDIGGDQE</sequence>
<evidence type="ECO:0000256" key="1">
    <source>
        <dbReference type="SAM" id="MobiDB-lite"/>
    </source>
</evidence>
<dbReference type="OrthoDB" id="5803771at2759"/>
<organism evidence="3 4">
    <name type="scientific">Aquarana catesbeiana</name>
    <name type="common">American bullfrog</name>
    <name type="synonym">Rana catesbeiana</name>
    <dbReference type="NCBI Taxonomy" id="8400"/>
    <lineage>
        <taxon>Eukaryota</taxon>
        <taxon>Metazoa</taxon>
        <taxon>Chordata</taxon>
        <taxon>Craniata</taxon>
        <taxon>Vertebrata</taxon>
        <taxon>Euteleostomi</taxon>
        <taxon>Amphibia</taxon>
        <taxon>Batrachia</taxon>
        <taxon>Anura</taxon>
        <taxon>Neobatrachia</taxon>
        <taxon>Ranoidea</taxon>
        <taxon>Ranidae</taxon>
        <taxon>Aquarana</taxon>
    </lineage>
</organism>
<keyword evidence="4" id="KW-1185">Reference proteome</keyword>